<dbReference type="InterPro" id="IPR014001">
    <property type="entry name" value="Helicase_ATP-bd"/>
</dbReference>
<dbReference type="AlphaFoldDB" id="A0A942UYN9"/>
<dbReference type="InterPro" id="IPR027417">
    <property type="entry name" value="P-loop_NTPase"/>
</dbReference>
<dbReference type="GO" id="GO:0016787">
    <property type="term" value="F:hydrolase activity"/>
    <property type="evidence" value="ECO:0007669"/>
    <property type="project" value="UniProtKB-KW"/>
</dbReference>
<dbReference type="Proteomes" id="UP000724672">
    <property type="component" value="Unassembled WGS sequence"/>
</dbReference>
<dbReference type="GO" id="GO:0005524">
    <property type="term" value="F:ATP binding"/>
    <property type="evidence" value="ECO:0007669"/>
    <property type="project" value="InterPro"/>
</dbReference>
<dbReference type="InterPro" id="IPR007527">
    <property type="entry name" value="Znf_SWIM"/>
</dbReference>
<keyword evidence="2" id="KW-0863">Zinc-finger</keyword>
<feature type="domain" description="Helicase ATP-binding" evidence="4">
    <location>
        <begin position="629"/>
        <end position="790"/>
    </location>
</feature>
<dbReference type="InterPro" id="IPR013663">
    <property type="entry name" value="Helicase_SWF/SNF/SWI_bac"/>
</dbReference>
<sequence length="1080" mass="125854">MFNLNERIIQETSLNYKTLQRGKQYFSSGKIKDLHFYKSNLKFNGTVKGNNHYHVSVSFNPLGDFEDATCTCPAYGEYWGYCKHIIAILFKIMEEDKAGRFDKSTYKKNNNNILDILDYFRFNQVSEKTPVEVEFNYEYDPNDFIGIENASTLNLKMGEDKLYVVKSLKKFFHSIDMEDDIYFGKKFTFSPKVHTFKEEDQRIIDLLKELYDNETYINDYSYGQYSLFKGKYVTLTPKTLSRFFYMMKDRSFNGKILGRDYNNITILNEEIPIDFLLKEQGNNLSLNINHQDNLIPLDPNKEFFFSGENIYKIPQNQKDNLMPFYNSLIKKNNKILSIPKEYKERFISEVYPSIEKIGDVNIDDKVKSSIYNPDLTTEVYLDNEKDSIIANVKLVYGDISIDPFSGDEKESRKDNKILLRDMEKEKEILTFFETWEFKVSKNKIYLDDEEKVYEFLYNGLSDLQKISEVYYSNSFRKINIKDSSSFSGGIRLNDNTDMLEFNFEIEGINDKELAEVFNSIKQKKKYYRLKDGSFLPLSLDSLNKVVNIVDTLDLNTSDLKDSMIELPKYRALYLDEEIHEGDLHYFNRNLAFKELVQNIKEPGDMEYTIPKNLNNILRNYQSFGFKWLKTLSTYGLGGILADDMGLGKTLQVLTFLLTEKEEKGSHPSIIVVPTSLVYNWEDEINKFTPKLKTLVISGDKDYRREVIEDIMDHDIVITSYPLIRRDIDFYKDITFRYCILDEAQHIKNPLSQNAKSVKMLKGKNFFALTGTPIENSLGELWSIFDFIMPGYLSSHSKFLKKYERPIIKQEDQKVLDTLRKHIRPFILRRLKKDVLKELPDKIEHKLVAELTNDQKKIYLSYLKEIKGEIESEIKENGFNKSHIKILAGLTRLRQICCHPSTFIDNYPGSSGKLELLEEILEDSIESGHRVLLFSQFTSMLSIIKDLLDSKEIKYKYLDGSTKSQERGKLVKKFNNGDGDVFLISLKAGGTGLNLTGADIVIHFDPWWNPAVENQATDRAHRIGQKNSVQVMKLITKGTIEEKIFQLQEKKKRIVDAVIKPGEKLVSKMTEEELRNILDIE</sequence>
<evidence type="ECO:0000259" key="4">
    <source>
        <dbReference type="PROSITE" id="PS51192"/>
    </source>
</evidence>
<dbReference type="GO" id="GO:0008270">
    <property type="term" value="F:zinc ion binding"/>
    <property type="evidence" value="ECO:0007669"/>
    <property type="project" value="UniProtKB-KW"/>
</dbReference>
<dbReference type="RefSeq" id="WP_203365959.1">
    <property type="nucleotide sequence ID" value="NZ_WSFT01000028.1"/>
</dbReference>
<dbReference type="SMART" id="SM00487">
    <property type="entry name" value="DEXDc"/>
    <property type="match status" value="1"/>
</dbReference>
<evidence type="ECO:0000256" key="1">
    <source>
        <dbReference type="ARBA" id="ARBA00022801"/>
    </source>
</evidence>
<gene>
    <name evidence="6" type="ORF">GOQ27_06135</name>
</gene>
<comment type="caution">
    <text evidence="6">The sequence shown here is derived from an EMBL/GenBank/DDBJ whole genome shotgun (WGS) entry which is preliminary data.</text>
</comment>
<dbReference type="Pfam" id="PF00176">
    <property type="entry name" value="SNF2-rel_dom"/>
    <property type="match status" value="1"/>
</dbReference>
<dbReference type="Pfam" id="PF00271">
    <property type="entry name" value="Helicase_C"/>
    <property type="match status" value="1"/>
</dbReference>
<dbReference type="PROSITE" id="PS50966">
    <property type="entry name" value="ZF_SWIM"/>
    <property type="match status" value="1"/>
</dbReference>
<feature type="domain" description="Helicase C-terminal" evidence="5">
    <location>
        <begin position="911"/>
        <end position="1072"/>
    </location>
</feature>
<evidence type="ECO:0000313" key="7">
    <source>
        <dbReference type="Proteomes" id="UP000724672"/>
    </source>
</evidence>
<dbReference type="Gene3D" id="3.40.50.300">
    <property type="entry name" value="P-loop containing nucleotide triphosphate hydrolases"/>
    <property type="match status" value="1"/>
</dbReference>
<dbReference type="FunFam" id="3.40.50.300:FF:000533">
    <property type="entry name" value="Helicase, Snf2 family"/>
    <property type="match status" value="1"/>
</dbReference>
<dbReference type="Gene3D" id="3.40.50.10810">
    <property type="entry name" value="Tandem AAA-ATPase domain"/>
    <property type="match status" value="1"/>
</dbReference>
<dbReference type="InterPro" id="IPR038718">
    <property type="entry name" value="SNF2-like_sf"/>
</dbReference>
<dbReference type="CDD" id="cd18793">
    <property type="entry name" value="SF2_C_SNF"/>
    <property type="match status" value="1"/>
</dbReference>
<evidence type="ECO:0000313" key="6">
    <source>
        <dbReference type="EMBL" id="MBS4538032.1"/>
    </source>
</evidence>
<keyword evidence="1" id="KW-0378">Hydrolase</keyword>
<dbReference type="InterPro" id="IPR001650">
    <property type="entry name" value="Helicase_C-like"/>
</dbReference>
<dbReference type="CDD" id="cd18012">
    <property type="entry name" value="DEXQc_arch_SWI2_SNF2"/>
    <property type="match status" value="1"/>
</dbReference>
<accession>A0A942UYN9</accession>
<dbReference type="InterPro" id="IPR000330">
    <property type="entry name" value="SNF2_N"/>
</dbReference>
<evidence type="ECO:0000259" key="5">
    <source>
        <dbReference type="PROSITE" id="PS51194"/>
    </source>
</evidence>
<dbReference type="EMBL" id="WSFT01000028">
    <property type="protein sequence ID" value="MBS4538032.1"/>
    <property type="molecule type" value="Genomic_DNA"/>
</dbReference>
<dbReference type="FunFam" id="3.40.50.10810:FF:000054">
    <property type="entry name" value="Helicase, Snf2 family"/>
    <property type="match status" value="1"/>
</dbReference>
<dbReference type="SMART" id="SM00490">
    <property type="entry name" value="HELICc"/>
    <property type="match status" value="1"/>
</dbReference>
<protein>
    <submittedName>
        <fullName evidence="6">SNF2 helicase associated domain-containing protein</fullName>
    </submittedName>
</protein>
<keyword evidence="7" id="KW-1185">Reference proteome</keyword>
<dbReference type="PANTHER" id="PTHR10799">
    <property type="entry name" value="SNF2/RAD54 HELICASE FAMILY"/>
    <property type="match status" value="1"/>
</dbReference>
<dbReference type="InterPro" id="IPR049730">
    <property type="entry name" value="SNF2/RAD54-like_C"/>
</dbReference>
<reference evidence="6" key="1">
    <citation type="submission" date="2019-12" db="EMBL/GenBank/DDBJ databases">
        <title>Clostridiaceae gen. nov. sp. nov., isolated from sediment in Xinjiang, China.</title>
        <authorList>
            <person name="Zhang R."/>
        </authorList>
    </citation>
    <scope>NUCLEOTIDE SEQUENCE</scope>
    <source>
        <strain evidence="6">D2Q-11</strain>
    </source>
</reference>
<dbReference type="Pfam" id="PF08455">
    <property type="entry name" value="SNF2_assoc"/>
    <property type="match status" value="1"/>
</dbReference>
<evidence type="ECO:0000256" key="2">
    <source>
        <dbReference type="PROSITE-ProRule" id="PRU00325"/>
    </source>
</evidence>
<name>A0A942UYN9_9FIRM</name>
<keyword evidence="2" id="KW-0862">Zinc</keyword>
<dbReference type="PROSITE" id="PS51192">
    <property type="entry name" value="HELICASE_ATP_BIND_1"/>
    <property type="match status" value="1"/>
</dbReference>
<dbReference type="PROSITE" id="PS51194">
    <property type="entry name" value="HELICASE_CTER"/>
    <property type="match status" value="1"/>
</dbReference>
<feature type="domain" description="SWIM-type" evidence="3">
    <location>
        <begin position="53"/>
        <end position="93"/>
    </location>
</feature>
<organism evidence="6 7">
    <name type="scientific">Anaeromonas frigoriresistens</name>
    <dbReference type="NCBI Taxonomy" id="2683708"/>
    <lineage>
        <taxon>Bacteria</taxon>
        <taxon>Bacillati</taxon>
        <taxon>Bacillota</taxon>
        <taxon>Tissierellia</taxon>
        <taxon>Tissierellales</taxon>
        <taxon>Thermohalobacteraceae</taxon>
        <taxon>Anaeromonas</taxon>
    </lineage>
</organism>
<proteinExistence type="predicted"/>
<keyword evidence="2" id="KW-0479">Metal-binding</keyword>
<evidence type="ECO:0000259" key="3">
    <source>
        <dbReference type="PROSITE" id="PS50966"/>
    </source>
</evidence>
<dbReference type="SUPFAM" id="SSF52540">
    <property type="entry name" value="P-loop containing nucleoside triphosphate hydrolases"/>
    <property type="match status" value="2"/>
</dbReference>
<dbReference type="Pfam" id="PF04434">
    <property type="entry name" value="SWIM"/>
    <property type="match status" value="1"/>
</dbReference>